<dbReference type="SUPFAM" id="SSF144122">
    <property type="entry name" value="Tim10-like"/>
    <property type="match status" value="1"/>
</dbReference>
<reference evidence="3" key="1">
    <citation type="submission" date="2023-08" db="EMBL/GenBank/DDBJ databases">
        <title>Draft sequence of the Babesia gibsoni genome.</title>
        <authorList>
            <person name="Yamagishi J.Y."/>
            <person name="Xuan X.X."/>
        </authorList>
    </citation>
    <scope>NUCLEOTIDE SEQUENCE</scope>
    <source>
        <strain evidence="3">Azabu</strain>
    </source>
</reference>
<accession>A0AAD8LKH3</accession>
<dbReference type="GO" id="GO:0005743">
    <property type="term" value="C:mitochondrial inner membrane"/>
    <property type="evidence" value="ECO:0007669"/>
    <property type="project" value="UniProtKB-SubCell"/>
</dbReference>
<comment type="subunit">
    <text evidence="1">Heterohexamer.</text>
</comment>
<protein>
    <recommendedName>
        <fullName evidence="1">Mitochondrial import inner membrane translocase subunit</fullName>
    </recommendedName>
</protein>
<keyword evidence="1" id="KW-0496">Mitochondrion</keyword>
<comment type="domain">
    <text evidence="1">The twin CX3C motif contains 4 conserved Cys residues that form 2 disulfide bonds in the mitochondrial intermembrane space.</text>
</comment>
<comment type="caution">
    <text evidence="3">The sequence shown here is derived from an EMBL/GenBank/DDBJ whole genome shotgun (WGS) entry which is preliminary data.</text>
</comment>
<keyword evidence="1" id="KW-0653">Protein transport</keyword>
<proteinExistence type="inferred from homology"/>
<evidence type="ECO:0000256" key="1">
    <source>
        <dbReference type="RuleBase" id="RU367043"/>
    </source>
</evidence>
<keyword evidence="1" id="KW-0143">Chaperone</keyword>
<keyword evidence="1" id="KW-1015">Disulfide bond</keyword>
<dbReference type="EMBL" id="JAVEPI010000003">
    <property type="protein sequence ID" value="KAK1442494.1"/>
    <property type="molecule type" value="Genomic_DNA"/>
</dbReference>
<dbReference type="InterPro" id="IPR004217">
    <property type="entry name" value="Tim10-like"/>
</dbReference>
<keyword evidence="4" id="KW-1185">Reference proteome</keyword>
<dbReference type="Gene3D" id="1.10.287.810">
    <property type="entry name" value="Mitochondrial import inner membrane translocase subunit tim13 like domains"/>
    <property type="match status" value="1"/>
</dbReference>
<sequence length="83" mass="9218">MRKDPAANSAEINTALNLLVLTMLNEQVKKTCFNKCFGSKFGDSMAKSEQICVAKCMDRMYEAHTILTQATTEAAKNIVNDQQ</sequence>
<gene>
    <name evidence="3" type="ORF">BgAZ_300120</name>
</gene>
<dbReference type="GO" id="GO:0015031">
    <property type="term" value="P:protein transport"/>
    <property type="evidence" value="ECO:0007669"/>
    <property type="project" value="UniProtKB-KW"/>
</dbReference>
<keyword evidence="1" id="KW-0813">Transport</keyword>
<comment type="subcellular location">
    <subcellularLocation>
        <location evidence="1">Mitochondrion inner membrane</location>
        <topology evidence="1">Peripheral membrane protein</topology>
        <orientation evidence="1">Intermembrane side</orientation>
    </subcellularLocation>
</comment>
<comment type="similarity">
    <text evidence="1">Belongs to the small Tim family.</text>
</comment>
<dbReference type="Pfam" id="PF02953">
    <property type="entry name" value="zf-Tim10_DDP"/>
    <property type="match status" value="1"/>
</dbReference>
<keyword evidence="1" id="KW-0999">Mitochondrion inner membrane</keyword>
<dbReference type="InterPro" id="IPR035427">
    <property type="entry name" value="Tim10-like_dom_sf"/>
</dbReference>
<comment type="function">
    <text evidence="1">Mitochondrial intermembrane chaperone that participates in the import and insertion of some multi-pass transmembrane proteins into the mitochondrial inner membrane. Also required for the transfer of beta-barrel precursors from the TOM complex to the sorting and assembly machinery (SAM complex) of the outer membrane. Acts as a chaperone-like protein that protects the hydrophobic precursors from aggregation and guide them through the mitochondrial intermembrane space.</text>
</comment>
<organism evidence="3 4">
    <name type="scientific">Babesia gibsoni</name>
    <dbReference type="NCBI Taxonomy" id="33632"/>
    <lineage>
        <taxon>Eukaryota</taxon>
        <taxon>Sar</taxon>
        <taxon>Alveolata</taxon>
        <taxon>Apicomplexa</taxon>
        <taxon>Aconoidasida</taxon>
        <taxon>Piroplasmida</taxon>
        <taxon>Babesiidae</taxon>
        <taxon>Babesia</taxon>
    </lineage>
</organism>
<feature type="domain" description="Tim10-like" evidence="2">
    <location>
        <begin position="21"/>
        <end position="71"/>
    </location>
</feature>
<evidence type="ECO:0000313" key="3">
    <source>
        <dbReference type="EMBL" id="KAK1442494.1"/>
    </source>
</evidence>
<dbReference type="Proteomes" id="UP001230268">
    <property type="component" value="Unassembled WGS sequence"/>
</dbReference>
<evidence type="ECO:0000259" key="2">
    <source>
        <dbReference type="Pfam" id="PF02953"/>
    </source>
</evidence>
<dbReference type="AlphaFoldDB" id="A0AAD8LKH3"/>
<name>A0AAD8LKH3_BABGI</name>
<evidence type="ECO:0000313" key="4">
    <source>
        <dbReference type="Proteomes" id="UP001230268"/>
    </source>
</evidence>
<keyword evidence="1" id="KW-0472">Membrane</keyword>
<keyword evidence="1" id="KW-0811">Translocation</keyword>